<dbReference type="PANTHER" id="PTHR33781:SF4">
    <property type="entry name" value="PROTEIN PHYTOCHROME KINASE SUBSTRATE 1"/>
    <property type="match status" value="1"/>
</dbReference>
<name>A0ABR2R6J3_9ROSI</name>
<reference evidence="1 2" key="1">
    <citation type="journal article" date="2024" name="G3 (Bethesda)">
        <title>Genome assembly of Hibiscus sabdariffa L. provides insights into metabolisms of medicinal natural products.</title>
        <authorList>
            <person name="Kim T."/>
        </authorList>
    </citation>
    <scope>NUCLEOTIDE SEQUENCE [LARGE SCALE GENOMIC DNA]</scope>
    <source>
        <strain evidence="1">TK-2024</strain>
        <tissue evidence="1">Old leaves</tissue>
    </source>
</reference>
<dbReference type="PANTHER" id="PTHR33781">
    <property type="entry name" value="PROTEIN PHYTOCHROME KINASE SUBSTRATE 1-RELATED"/>
    <property type="match status" value="1"/>
</dbReference>
<keyword evidence="2" id="KW-1185">Reference proteome</keyword>
<evidence type="ECO:0000313" key="1">
    <source>
        <dbReference type="EMBL" id="KAK9008561.1"/>
    </source>
</evidence>
<evidence type="ECO:0008006" key="3">
    <source>
        <dbReference type="Google" id="ProtNLM"/>
    </source>
</evidence>
<organism evidence="1 2">
    <name type="scientific">Hibiscus sabdariffa</name>
    <name type="common">roselle</name>
    <dbReference type="NCBI Taxonomy" id="183260"/>
    <lineage>
        <taxon>Eukaryota</taxon>
        <taxon>Viridiplantae</taxon>
        <taxon>Streptophyta</taxon>
        <taxon>Embryophyta</taxon>
        <taxon>Tracheophyta</taxon>
        <taxon>Spermatophyta</taxon>
        <taxon>Magnoliopsida</taxon>
        <taxon>eudicotyledons</taxon>
        <taxon>Gunneridae</taxon>
        <taxon>Pentapetalae</taxon>
        <taxon>rosids</taxon>
        <taxon>malvids</taxon>
        <taxon>Malvales</taxon>
        <taxon>Malvaceae</taxon>
        <taxon>Malvoideae</taxon>
        <taxon>Hibiscus</taxon>
    </lineage>
</organism>
<gene>
    <name evidence="1" type="ORF">V6N11_075450</name>
</gene>
<comment type="caution">
    <text evidence="1">The sequence shown here is derived from an EMBL/GenBank/DDBJ whole genome shotgun (WGS) entry which is preliminary data.</text>
</comment>
<accession>A0ABR2R6J3</accession>
<proteinExistence type="predicted"/>
<dbReference type="EMBL" id="JBBPBN010000026">
    <property type="protein sequence ID" value="KAK9008561.1"/>
    <property type="molecule type" value="Genomic_DNA"/>
</dbReference>
<sequence length="502" mass="55117">MCQRECLSAIAFQQPWDFSNSDSICLQTQIFCLNFDNSMALITLTSSYNTNLSRTLPFEKNNIGGLRDVSFSTFMDDAEENYVRKLSASSRDLSSNFTTNQDEHHYPGLKKEEDGEIGVFGAEKYFNGGIRAGSPRMTKIDTIAKRLECVKDEGINIEPIKPVAHQGTPSVRSESSWNSQSALLQSVKRNPPGKKTSKVNGKSFLSGLAGCKCYCSGRKSIDIDEVQVGEISFKRPAAHGEEFHGKQTKTTTIMASREVNKPVAQPWTKEDIFAFPATNSGVGIRPVKVSFQGDVDEIGRKSLEVFGSPVLGRRNKALNIERRLKMLSWDSSLKVEGNENPKGNYNDAESDASSDLFEIESLTGKAIPFLVKQASDATSGCATPTTCYAPSEASIEWSVATASAADFSIMSDYEELRPPINLPSPMNTFSTTTKNDKEFRRRLSSGLLGCNSQKAVDVAGAKEKAGLDPRVNHVSDSYIAATRFRGGTKLQRPRASHLLHIQ</sequence>
<dbReference type="Proteomes" id="UP001396334">
    <property type="component" value="Unassembled WGS sequence"/>
</dbReference>
<dbReference type="InterPro" id="IPR039615">
    <property type="entry name" value="PKS"/>
</dbReference>
<protein>
    <recommendedName>
        <fullName evidence="3">Protein PHYTOCHROME KINASE SUBSTRATE 1-like</fullName>
    </recommendedName>
</protein>
<evidence type="ECO:0000313" key="2">
    <source>
        <dbReference type="Proteomes" id="UP001396334"/>
    </source>
</evidence>